<reference evidence="2" key="1">
    <citation type="submission" date="2016-11" db="EMBL/GenBank/DDBJ databases">
        <authorList>
            <person name="Varghese N."/>
            <person name="Submissions S."/>
        </authorList>
    </citation>
    <scope>NUCLEOTIDE SEQUENCE [LARGE SCALE GENOMIC DNA]</scope>
    <source>
        <strain evidence="2">DSM 11003</strain>
    </source>
</reference>
<dbReference type="AlphaFoldDB" id="A0A1M5S7E5"/>
<accession>A0A1M5S7E5</accession>
<dbReference type="Proteomes" id="UP000242329">
    <property type="component" value="Unassembled WGS sequence"/>
</dbReference>
<dbReference type="InterPro" id="IPR027304">
    <property type="entry name" value="Trigger_fact/SurA_dom_sf"/>
</dbReference>
<dbReference type="SUPFAM" id="SSF109998">
    <property type="entry name" value="Triger factor/SurA peptide-binding domain-like"/>
    <property type="match status" value="1"/>
</dbReference>
<protein>
    <recommendedName>
        <fullName evidence="3">SurA N-terminal domain-containing protein</fullName>
    </recommendedName>
</protein>
<keyword evidence="2" id="KW-1185">Reference proteome</keyword>
<evidence type="ECO:0008006" key="3">
    <source>
        <dbReference type="Google" id="ProtNLM"/>
    </source>
</evidence>
<evidence type="ECO:0000313" key="1">
    <source>
        <dbReference type="EMBL" id="SHH34416.1"/>
    </source>
</evidence>
<dbReference type="EMBL" id="FQWY01000071">
    <property type="protein sequence ID" value="SHH34416.1"/>
    <property type="molecule type" value="Genomic_DNA"/>
</dbReference>
<dbReference type="RefSeq" id="WP_073093580.1">
    <property type="nucleotide sequence ID" value="NZ_FQWY01000071.1"/>
</dbReference>
<evidence type="ECO:0000313" key="2">
    <source>
        <dbReference type="Proteomes" id="UP000242329"/>
    </source>
</evidence>
<gene>
    <name evidence="1" type="ORF">SAMN02745221_02180</name>
</gene>
<name>A0A1M5S7E5_9FIRM</name>
<sequence length="207" mass="23582">MKANRTILITILILAAIITFPLVSGKLAAVSDFFQLGKKIAYEKNKKENEQIILLVNGDPITRKDFNIQKILLEAGGQKATDEDIINKLIEIQVLYQEAEKRNLVPELKEAEKFAHQQKQMLTADPKPENADLILEYIKGQGLTVDEFFEQNIKGYQKGLALANLRQAVEKEQEKKSGEQIDAAAREQNWNDFKQKLIQQAKVEYID</sequence>
<organism evidence="1 2">
    <name type="scientific">Thermosyntropha lipolytica DSM 11003</name>
    <dbReference type="NCBI Taxonomy" id="1123382"/>
    <lineage>
        <taxon>Bacteria</taxon>
        <taxon>Bacillati</taxon>
        <taxon>Bacillota</taxon>
        <taxon>Clostridia</taxon>
        <taxon>Eubacteriales</taxon>
        <taxon>Syntrophomonadaceae</taxon>
        <taxon>Thermosyntropha</taxon>
    </lineage>
</organism>
<proteinExistence type="predicted"/>